<feature type="transmembrane region" description="Helical" evidence="4">
    <location>
        <begin position="200"/>
        <end position="222"/>
    </location>
</feature>
<feature type="transmembrane region" description="Helical" evidence="4">
    <location>
        <begin position="242"/>
        <end position="260"/>
    </location>
</feature>
<protein>
    <submittedName>
        <fullName evidence="5">Spore germination protein KA</fullName>
    </submittedName>
</protein>
<dbReference type="STRING" id="341036.SAMN05660649_00641"/>
<keyword evidence="4" id="KW-1133">Transmembrane helix</keyword>
<dbReference type="Pfam" id="PF03323">
    <property type="entry name" value="GerA"/>
    <property type="match status" value="1"/>
</dbReference>
<evidence type="ECO:0000256" key="1">
    <source>
        <dbReference type="ARBA" id="ARBA00005278"/>
    </source>
</evidence>
<evidence type="ECO:0000256" key="4">
    <source>
        <dbReference type="SAM" id="Phobius"/>
    </source>
</evidence>
<dbReference type="InterPro" id="IPR050768">
    <property type="entry name" value="UPF0353/GerABKA_families"/>
</dbReference>
<feature type="transmembrane region" description="Helical" evidence="4">
    <location>
        <begin position="267"/>
        <end position="286"/>
    </location>
</feature>
<dbReference type="OrthoDB" id="1726708at2"/>
<evidence type="ECO:0000313" key="5">
    <source>
        <dbReference type="EMBL" id="SFG09170.1"/>
    </source>
</evidence>
<dbReference type="InterPro" id="IPR004995">
    <property type="entry name" value="Spore_Ger"/>
</dbReference>
<reference evidence="6" key="1">
    <citation type="submission" date="2016-10" db="EMBL/GenBank/DDBJ databases">
        <authorList>
            <person name="Varghese N."/>
            <person name="Submissions S."/>
        </authorList>
    </citation>
    <scope>NUCLEOTIDE SEQUENCE [LARGE SCALE GENOMIC DNA]</scope>
    <source>
        <strain evidence="6">DSM 17038</strain>
    </source>
</reference>
<feature type="transmembrane region" description="Helical" evidence="4">
    <location>
        <begin position="323"/>
        <end position="346"/>
    </location>
</feature>
<organism evidence="5 6">
    <name type="scientific">Desulfotruncus arcticus DSM 17038</name>
    <dbReference type="NCBI Taxonomy" id="1121424"/>
    <lineage>
        <taxon>Bacteria</taxon>
        <taxon>Bacillati</taxon>
        <taxon>Bacillota</taxon>
        <taxon>Clostridia</taxon>
        <taxon>Eubacteriales</taxon>
        <taxon>Desulfallaceae</taxon>
        <taxon>Desulfotruncus</taxon>
    </lineage>
</organism>
<feature type="compositionally biased region" description="Low complexity" evidence="3">
    <location>
        <begin position="22"/>
        <end position="31"/>
    </location>
</feature>
<keyword evidence="2 4" id="KW-0472">Membrane</keyword>
<dbReference type="PANTHER" id="PTHR22550:SF5">
    <property type="entry name" value="LEUCINE ZIPPER PROTEIN 4"/>
    <property type="match status" value="1"/>
</dbReference>
<evidence type="ECO:0000256" key="2">
    <source>
        <dbReference type="ARBA" id="ARBA00023136"/>
    </source>
</evidence>
<evidence type="ECO:0000256" key="3">
    <source>
        <dbReference type="SAM" id="MobiDB-lite"/>
    </source>
</evidence>
<dbReference type="Proteomes" id="UP000199337">
    <property type="component" value="Unassembled WGS sequence"/>
</dbReference>
<proteinExistence type="inferred from homology"/>
<gene>
    <name evidence="5" type="ORF">SAMN05660649_00641</name>
</gene>
<feature type="region of interest" description="Disordered" evidence="3">
    <location>
        <begin position="1"/>
        <end position="34"/>
    </location>
</feature>
<dbReference type="GO" id="GO:0016020">
    <property type="term" value="C:membrane"/>
    <property type="evidence" value="ECO:0007669"/>
    <property type="project" value="InterPro"/>
</dbReference>
<dbReference type="PIRSF" id="PIRSF005690">
    <property type="entry name" value="GerBA"/>
    <property type="match status" value="1"/>
</dbReference>
<dbReference type="RefSeq" id="WP_092468655.1">
    <property type="nucleotide sequence ID" value="NZ_FOOX01000002.1"/>
</dbReference>
<feature type="transmembrane region" description="Helical" evidence="4">
    <location>
        <begin position="292"/>
        <end position="311"/>
    </location>
</feature>
<keyword evidence="4" id="KW-0812">Transmembrane</keyword>
<comment type="similarity">
    <text evidence="1">Belongs to the GerABKA family.</text>
</comment>
<dbReference type="GO" id="GO:0009847">
    <property type="term" value="P:spore germination"/>
    <property type="evidence" value="ECO:0007669"/>
    <property type="project" value="InterPro"/>
</dbReference>
<keyword evidence="6" id="KW-1185">Reference proteome</keyword>
<dbReference type="PANTHER" id="PTHR22550">
    <property type="entry name" value="SPORE GERMINATION PROTEIN"/>
    <property type="match status" value="1"/>
</dbReference>
<accession>A0A1I2P1C7</accession>
<sequence>MFGFFRRNTYKKPGPGEPPVTEPQQQPPAAERTSRIPLVEVIPRDIQQTIRGTRKRFLENLEYNLSLLAERLPGAELVGEHFSVGSLSKRKVALVYLKNKANPGIVSAIRERIQSIKAETVLDSSYIERNLENDRVSPFPQLETSLRPDVAESALLQGRIAVLVDGSPEVLLAPASFFDLMDIPSDAYSRWYVAASFFRIARYIMFGLAISLPGLYIALTSYNPELIPNSLLLLMLASREDVPFPIYFEAFAMMGVVEAIRMMMLRMPSNLGATIALFSGIALVGAGLAGNYISASVVIIVTLTMVSSFGIPNYDLRSASRMIQFFTMFMASFLGLFGFAVALFYIGIHLATLKSFGIPYLAPLAPAEASGWGHTILRESTVAMPRDETYKPRTLNNSAGDNNE</sequence>
<dbReference type="EMBL" id="FOOX01000002">
    <property type="protein sequence ID" value="SFG09170.1"/>
    <property type="molecule type" value="Genomic_DNA"/>
</dbReference>
<evidence type="ECO:0000313" key="6">
    <source>
        <dbReference type="Proteomes" id="UP000199337"/>
    </source>
</evidence>
<name>A0A1I2P1C7_9FIRM</name>
<dbReference type="AlphaFoldDB" id="A0A1I2P1C7"/>